<dbReference type="EMBL" id="KZ350372">
    <property type="protein sequence ID" value="PIO63949.1"/>
    <property type="molecule type" value="Genomic_DNA"/>
</dbReference>
<dbReference type="PANTHER" id="PTHR12595:SF0">
    <property type="entry name" value="ADENYLATE KINASE ISOENZYME 6"/>
    <property type="match status" value="1"/>
</dbReference>
<evidence type="ECO:0000256" key="5">
    <source>
        <dbReference type="ARBA" id="ARBA00022777"/>
    </source>
</evidence>
<dbReference type="InterPro" id="IPR027417">
    <property type="entry name" value="P-loop_NTPase"/>
</dbReference>
<dbReference type="Proteomes" id="UP000230423">
    <property type="component" value="Unassembled WGS sequence"/>
</dbReference>
<keyword evidence="2" id="KW-0698">rRNA processing</keyword>
<evidence type="ECO:0000256" key="3">
    <source>
        <dbReference type="ARBA" id="ARBA00022679"/>
    </source>
</evidence>
<gene>
    <name evidence="7" type="ORF">TELCIR_14434</name>
</gene>
<proteinExistence type="predicted"/>
<reference evidence="7 8" key="1">
    <citation type="submission" date="2015-09" db="EMBL/GenBank/DDBJ databases">
        <title>Draft genome of the parasitic nematode Teladorsagia circumcincta isolate WARC Sus (inbred).</title>
        <authorList>
            <person name="Mitreva M."/>
        </authorList>
    </citation>
    <scope>NUCLEOTIDE SEQUENCE [LARGE SCALE GENOMIC DNA]</scope>
    <source>
        <strain evidence="7 8">S</strain>
    </source>
</reference>
<dbReference type="GO" id="GO:0005737">
    <property type="term" value="C:cytoplasm"/>
    <property type="evidence" value="ECO:0007669"/>
    <property type="project" value="TreeGrafter"/>
</dbReference>
<dbReference type="GO" id="GO:0004017">
    <property type="term" value="F:AMP kinase activity"/>
    <property type="evidence" value="ECO:0007669"/>
    <property type="project" value="InterPro"/>
</dbReference>
<dbReference type="Pfam" id="PF13238">
    <property type="entry name" value="AAA_18"/>
    <property type="match status" value="1"/>
</dbReference>
<name>A0A2G9U122_TELCI</name>
<keyword evidence="3" id="KW-0808">Transferase</keyword>
<evidence type="ECO:0000256" key="2">
    <source>
        <dbReference type="ARBA" id="ARBA00022552"/>
    </source>
</evidence>
<dbReference type="AlphaFoldDB" id="A0A2G9U122"/>
<accession>A0A2G9U122</accession>
<dbReference type="GO" id="GO:0016887">
    <property type="term" value="F:ATP hydrolysis activity"/>
    <property type="evidence" value="ECO:0007669"/>
    <property type="project" value="InterPro"/>
</dbReference>
<dbReference type="GO" id="GO:0005634">
    <property type="term" value="C:nucleus"/>
    <property type="evidence" value="ECO:0007669"/>
    <property type="project" value="TreeGrafter"/>
</dbReference>
<evidence type="ECO:0000256" key="6">
    <source>
        <dbReference type="ARBA" id="ARBA00022840"/>
    </source>
</evidence>
<evidence type="ECO:0000256" key="4">
    <source>
        <dbReference type="ARBA" id="ARBA00022741"/>
    </source>
</evidence>
<keyword evidence="4" id="KW-0547">Nucleotide-binding</keyword>
<dbReference type="GO" id="GO:0006364">
    <property type="term" value="P:rRNA processing"/>
    <property type="evidence" value="ECO:0007669"/>
    <property type="project" value="UniProtKB-KW"/>
</dbReference>
<evidence type="ECO:0000313" key="7">
    <source>
        <dbReference type="EMBL" id="PIO63949.1"/>
    </source>
</evidence>
<evidence type="ECO:0000313" key="8">
    <source>
        <dbReference type="Proteomes" id="UP000230423"/>
    </source>
</evidence>
<dbReference type="Gene3D" id="3.40.30.10">
    <property type="entry name" value="Glutaredoxin"/>
    <property type="match status" value="1"/>
</dbReference>
<organism evidence="7 8">
    <name type="scientific">Teladorsagia circumcincta</name>
    <name type="common">Brown stomach worm</name>
    <name type="synonym">Ostertagia circumcincta</name>
    <dbReference type="NCBI Taxonomy" id="45464"/>
    <lineage>
        <taxon>Eukaryota</taxon>
        <taxon>Metazoa</taxon>
        <taxon>Ecdysozoa</taxon>
        <taxon>Nematoda</taxon>
        <taxon>Chromadorea</taxon>
        <taxon>Rhabditida</taxon>
        <taxon>Rhabditina</taxon>
        <taxon>Rhabditomorpha</taxon>
        <taxon>Strongyloidea</taxon>
        <taxon>Trichostrongylidae</taxon>
        <taxon>Teladorsagia</taxon>
    </lineage>
</organism>
<dbReference type="Gene3D" id="3.40.50.300">
    <property type="entry name" value="P-loop containing nucleotide triphosphate hydrolases"/>
    <property type="match status" value="1"/>
</dbReference>
<sequence>MSAETRRRPNILITGTPGTGKSTLAQEVASRLQFDMIDKRVYDSIHLCRFSQRSTLRLGTQIKENIECEIFGSLLEEARDSYKQEIIHELRCACVKPVVIVVTDNGKKLLFKTDNMPAMDLIMRFNKLLGNPELGKSGTRPRPKL</sequence>
<dbReference type="GO" id="GO:0005524">
    <property type="term" value="F:ATP binding"/>
    <property type="evidence" value="ECO:0007669"/>
    <property type="project" value="UniProtKB-KW"/>
</dbReference>
<dbReference type="InterPro" id="IPR020618">
    <property type="entry name" value="Adenyl_kinase_AK6"/>
</dbReference>
<keyword evidence="6" id="KW-0067">ATP-binding</keyword>
<keyword evidence="5" id="KW-0418">Kinase</keyword>
<dbReference type="SUPFAM" id="SSF52540">
    <property type="entry name" value="P-loop containing nucleoside triphosphate hydrolases"/>
    <property type="match status" value="1"/>
</dbReference>
<protein>
    <submittedName>
        <fullName evidence="7">Uncharacterized protein</fullName>
    </submittedName>
</protein>
<keyword evidence="8" id="KW-1185">Reference proteome</keyword>
<dbReference type="OrthoDB" id="10251185at2759"/>
<evidence type="ECO:0000256" key="1">
    <source>
        <dbReference type="ARBA" id="ARBA00022517"/>
    </source>
</evidence>
<keyword evidence="1" id="KW-0690">Ribosome biogenesis</keyword>
<dbReference type="PANTHER" id="PTHR12595">
    <property type="entry name" value="POS9-ACTIVATING FACTOR FAP7-RELATED"/>
    <property type="match status" value="1"/>
</dbReference>